<dbReference type="GO" id="GO:0005524">
    <property type="term" value="F:ATP binding"/>
    <property type="evidence" value="ECO:0007669"/>
    <property type="project" value="UniProtKB-UniRule"/>
</dbReference>
<evidence type="ECO:0000256" key="9">
    <source>
        <dbReference type="ARBA" id="ARBA00023184"/>
    </source>
</evidence>
<dbReference type="InterPro" id="IPR008271">
    <property type="entry name" value="Ser/Thr_kinase_AS"/>
</dbReference>
<keyword evidence="7 13" id="KW-0067">ATP-binding</keyword>
<feature type="domain" description="Protein kinase" evidence="14">
    <location>
        <begin position="85"/>
        <end position="443"/>
    </location>
</feature>
<dbReference type="EMBL" id="MF467281">
    <property type="protein sequence ID" value="ATI21122.1"/>
    <property type="molecule type" value="Genomic_DNA"/>
</dbReference>
<dbReference type="Proteomes" id="UP000318014">
    <property type="component" value="Genome"/>
</dbReference>
<evidence type="ECO:0000313" key="15">
    <source>
        <dbReference type="EMBL" id="ATI21122.1"/>
    </source>
</evidence>
<evidence type="ECO:0000256" key="13">
    <source>
        <dbReference type="PIRNR" id="PIRNR015695"/>
    </source>
</evidence>
<dbReference type="SUPFAM" id="SSF56112">
    <property type="entry name" value="Protein kinase-like (PK-like)"/>
    <property type="match status" value="1"/>
</dbReference>
<comment type="function">
    <text evidence="10">Essential serine-protein kinase involved in the early stage of virion morphogenesis.</text>
</comment>
<keyword evidence="9 13" id="KW-1038">Host endoplasmic reticulum</keyword>
<dbReference type="Gene3D" id="1.10.510.10">
    <property type="entry name" value="Transferase(Phosphotransferase) domain 1"/>
    <property type="match status" value="1"/>
</dbReference>
<dbReference type="PROSITE" id="PS00108">
    <property type="entry name" value="PROTEIN_KINASE_ST"/>
    <property type="match status" value="1"/>
</dbReference>
<reference evidence="15 18" key="2">
    <citation type="journal article" date="2017" name="Virus Res.">
        <title>Complete genomic characterisation of two novel poxviruses (WKPV and EKPV) from western and eastern grey kangaroos.</title>
        <authorList>
            <person name="Bennett M."/>
            <person name="Tu S.L."/>
            <person name="Upton C."/>
            <person name="McArtor C."/>
            <person name="Gillett A."/>
            <person name="Laird T."/>
            <person name="O'Dea M."/>
        </authorList>
    </citation>
    <scope>NUCLEOTIDE SEQUENCE [LARGE SCALE GENOMIC DNA]</scope>
    <source>
        <strain evidence="15">Sunshine Coast</strain>
    </source>
</reference>
<accession>A0A2C9DSY9</accession>
<dbReference type="Proteomes" id="UP000318205">
    <property type="component" value="Segment"/>
</dbReference>
<keyword evidence="2 13" id="KW-0723">Serine/threonine-protein kinase</keyword>
<dbReference type="GO" id="GO:0044165">
    <property type="term" value="C:host cell endoplasmic reticulum"/>
    <property type="evidence" value="ECO:0007669"/>
    <property type="project" value="UniProtKB-UniRule"/>
</dbReference>
<comment type="catalytic activity">
    <reaction evidence="11 13">
        <text>L-threonyl-[protein] + ATP = O-phospho-L-threonyl-[protein] + ADP + H(+)</text>
        <dbReference type="Rhea" id="RHEA:46608"/>
        <dbReference type="Rhea" id="RHEA-COMP:11060"/>
        <dbReference type="Rhea" id="RHEA-COMP:11605"/>
        <dbReference type="ChEBI" id="CHEBI:15378"/>
        <dbReference type="ChEBI" id="CHEBI:30013"/>
        <dbReference type="ChEBI" id="CHEBI:30616"/>
        <dbReference type="ChEBI" id="CHEBI:61977"/>
        <dbReference type="ChEBI" id="CHEBI:456216"/>
        <dbReference type="EC" id="2.7.11.1"/>
    </reaction>
</comment>
<evidence type="ECO:0000256" key="2">
    <source>
        <dbReference type="ARBA" id="ARBA00022527"/>
    </source>
</evidence>
<evidence type="ECO:0000256" key="4">
    <source>
        <dbReference type="ARBA" id="ARBA00022679"/>
    </source>
</evidence>
<evidence type="ECO:0000256" key="5">
    <source>
        <dbReference type="ARBA" id="ARBA00022741"/>
    </source>
</evidence>
<evidence type="ECO:0000256" key="3">
    <source>
        <dbReference type="ARBA" id="ARBA00022553"/>
    </source>
</evidence>
<evidence type="ECO:0000256" key="11">
    <source>
        <dbReference type="ARBA" id="ARBA00047899"/>
    </source>
</evidence>
<protein>
    <recommendedName>
        <fullName evidence="13">Serine/threonine-protein kinase</fullName>
        <ecNumber evidence="13">2.7.11.1</ecNumber>
    </recommendedName>
</protein>
<evidence type="ECO:0000256" key="1">
    <source>
        <dbReference type="ARBA" id="ARBA00004452"/>
    </source>
</evidence>
<evidence type="ECO:0000256" key="7">
    <source>
        <dbReference type="ARBA" id="ARBA00022840"/>
    </source>
</evidence>
<proteinExistence type="inferred from homology"/>
<comment type="subcellular location">
    <subcellularLocation>
        <location evidence="1 13">Host endoplasmic reticulum-Golgi intermediate compartment</location>
    </subcellularLocation>
</comment>
<gene>
    <name evidence="16" type="ORF">EKPV-NSW-ORF039</name>
</gene>
<comment type="catalytic activity">
    <reaction evidence="12 13">
        <text>L-seryl-[protein] + ATP = O-phospho-L-seryl-[protein] + ADP + H(+)</text>
        <dbReference type="Rhea" id="RHEA:17989"/>
        <dbReference type="Rhea" id="RHEA-COMP:9863"/>
        <dbReference type="Rhea" id="RHEA-COMP:11604"/>
        <dbReference type="ChEBI" id="CHEBI:15378"/>
        <dbReference type="ChEBI" id="CHEBI:29999"/>
        <dbReference type="ChEBI" id="CHEBI:30616"/>
        <dbReference type="ChEBI" id="CHEBI:83421"/>
        <dbReference type="ChEBI" id="CHEBI:456216"/>
        <dbReference type="EC" id="2.7.11.1"/>
    </reaction>
</comment>
<keyword evidence="3" id="KW-0597">Phosphoprotein</keyword>
<dbReference type="PIRSF" id="PIRSF015695">
    <property type="entry name" value="STPK_F10L"/>
    <property type="match status" value="1"/>
</dbReference>
<keyword evidence="8" id="KW-0426">Late protein</keyword>
<dbReference type="GO" id="GO:0044172">
    <property type="term" value="C:host cell endoplasmic reticulum-Golgi intermediate compartment"/>
    <property type="evidence" value="ECO:0007669"/>
    <property type="project" value="UniProtKB-SubCell"/>
</dbReference>
<evidence type="ECO:0000313" key="17">
    <source>
        <dbReference type="Proteomes" id="UP000318014"/>
    </source>
</evidence>
<dbReference type="GO" id="GO:0004674">
    <property type="term" value="F:protein serine/threonine kinase activity"/>
    <property type="evidence" value="ECO:0007669"/>
    <property type="project" value="UniProtKB-UniRule"/>
</dbReference>
<dbReference type="EC" id="2.7.11.1" evidence="13"/>
<keyword evidence="5 13" id="KW-0547">Nucleotide-binding</keyword>
<comment type="similarity">
    <text evidence="13">Belongs to the protein kinase superfamily. Ser/Thr protein kinase family.</text>
</comment>
<dbReference type="InterPro" id="IPR008790">
    <property type="entry name" value="Poxvirus_ser/thr_kinase"/>
</dbReference>
<evidence type="ECO:0000256" key="6">
    <source>
        <dbReference type="ARBA" id="ARBA00022777"/>
    </source>
</evidence>
<reference evidence="16" key="3">
    <citation type="submission" date="2018-08" db="EMBL/GenBank/DDBJ databases">
        <authorList>
            <person name="Ferrada E.E."/>
            <person name="Latorre B.A."/>
        </authorList>
    </citation>
    <scope>NUCLEOTIDE SEQUENCE</scope>
    <source>
        <strain evidence="16">NSW</strain>
    </source>
</reference>
<dbReference type="InterPro" id="IPR000719">
    <property type="entry name" value="Prot_kinase_dom"/>
</dbReference>
<keyword evidence="4 13" id="KW-0808">Transferase</keyword>
<evidence type="ECO:0000256" key="12">
    <source>
        <dbReference type="ARBA" id="ARBA00048679"/>
    </source>
</evidence>
<dbReference type="EMBL" id="MF661791">
    <property type="protein sequence ID" value="ATX75022.1"/>
    <property type="molecule type" value="Genomic_DNA"/>
</dbReference>
<evidence type="ECO:0000313" key="16">
    <source>
        <dbReference type="EMBL" id="ATX75022.1"/>
    </source>
</evidence>
<evidence type="ECO:0000259" key="14">
    <source>
        <dbReference type="PROSITE" id="PS50011"/>
    </source>
</evidence>
<name>A0A2C9DSY9_9POXV</name>
<evidence type="ECO:0000256" key="8">
    <source>
        <dbReference type="ARBA" id="ARBA00022921"/>
    </source>
</evidence>
<organism evidence="15 18">
    <name type="scientific">Eastern grey kangaroopox virus</name>
    <dbReference type="NCBI Taxonomy" id="2042482"/>
    <lineage>
        <taxon>Viruses</taxon>
        <taxon>Varidnaviria</taxon>
        <taxon>Bamfordvirae</taxon>
        <taxon>Nucleocytoviricota</taxon>
        <taxon>Pokkesviricetes</taxon>
        <taxon>Chitovirales</taxon>
        <taxon>Poxviridae</taxon>
        <taxon>Chordopoxvirinae</taxon>
        <taxon>Macropopoxvirus</taxon>
        <taxon>Macropopoxvirus mgiganteuspox</taxon>
        <taxon>Eastern kangaroopox virus</taxon>
    </lineage>
</organism>
<evidence type="ECO:0000313" key="18">
    <source>
        <dbReference type="Proteomes" id="UP000318205"/>
    </source>
</evidence>
<dbReference type="Pfam" id="PF05445">
    <property type="entry name" value="Pox_ser-thr_kin"/>
    <property type="match status" value="1"/>
</dbReference>
<keyword evidence="6 13" id="KW-0418">Kinase</keyword>
<dbReference type="PROSITE" id="PS50011">
    <property type="entry name" value="PROTEIN_KINASE_DOM"/>
    <property type="match status" value="1"/>
</dbReference>
<sequence length="443" mass="52539">MEFTSGNEEETVVSRGRTETTILGDEIYFNYVYGHLEPNQSWLPSFKLLRYFRKFTRESLDKIASGSYINPSYFQLRDQRFAETNNDFYHLSTGGYGIVFKVEEYVVKFVFEANRNLHPMDLTSEYTLPRFLHNNLTGDERLLIVRALAMGLNFRIGFLYRIYKRALYTILLLHKIYEGQPLTLDYTHRRIVNIFNQRKTDARFVKLLSYFYPAVVKSNINVINHFNYMVNFFENDKRAHQTFDRGNVIIFPLAKFSAEKINRENCGEYGFDSVITYVKFMFLQMALLYVKIYELPCHNFIHLDLKPDNILIFDSDRPLVIHVGTLTYVFEERIRCTLNDFDFSQVSEIPNKKTRTTVNVEHNWFYDFHFFVHTILRIYPEVEADEQFAGTLHEFVMLCNRSTCEKSRLQIKRLHSISFLAKVAARNIFSRWINDDTDGRQPL</sequence>
<keyword evidence="18" id="KW-1185">Reference proteome</keyword>
<evidence type="ECO:0000256" key="10">
    <source>
        <dbReference type="ARBA" id="ARBA00034663"/>
    </source>
</evidence>
<dbReference type="InterPro" id="IPR011009">
    <property type="entry name" value="Kinase-like_dom_sf"/>
</dbReference>
<reference evidence="16 17" key="1">
    <citation type="journal article" date="2017" name="Sci. Rep.">
        <title>Molecular and microscopic characterization of a novel Eastern grey kangaroopox virus genome directly from a clinical sample.</title>
        <authorList>
            <person name="Sarker S."/>
            <person name="Roberts H.K."/>
            <person name="Tidd N."/>
            <person name="Ault S."/>
            <person name="Ladmore G."/>
            <person name="Peters A."/>
            <person name="Forwood J.K."/>
            <person name="Helbig K."/>
            <person name="Raidal S.R."/>
        </authorList>
    </citation>
    <scope>NUCLEOTIDE SEQUENCE [LARGE SCALE GENOMIC DNA]</scope>
    <source>
        <strain evidence="16 17">NSW</strain>
    </source>
</reference>